<protein>
    <submittedName>
        <fullName evidence="2">Uncharacterized protein</fullName>
    </submittedName>
</protein>
<dbReference type="Proteomes" id="UP000053257">
    <property type="component" value="Unassembled WGS sequence"/>
</dbReference>
<feature type="transmembrane region" description="Helical" evidence="1">
    <location>
        <begin position="213"/>
        <end position="233"/>
    </location>
</feature>
<dbReference type="AlphaFoldDB" id="A0A0C3S4J1"/>
<dbReference type="EMBL" id="KN840554">
    <property type="protein sequence ID" value="KIP05047.1"/>
    <property type="molecule type" value="Genomic_DNA"/>
</dbReference>
<feature type="transmembrane region" description="Helical" evidence="1">
    <location>
        <begin position="92"/>
        <end position="114"/>
    </location>
</feature>
<feature type="transmembrane region" description="Helical" evidence="1">
    <location>
        <begin position="135"/>
        <end position="155"/>
    </location>
</feature>
<evidence type="ECO:0000313" key="2">
    <source>
        <dbReference type="EMBL" id="KIP05047.1"/>
    </source>
</evidence>
<accession>A0A0C3S4J1</accession>
<keyword evidence="1" id="KW-0812">Transmembrane</keyword>
<feature type="transmembrane region" description="Helical" evidence="1">
    <location>
        <begin position="278"/>
        <end position="296"/>
    </location>
</feature>
<dbReference type="HOGENOM" id="CLU_038717_3_1_1"/>
<proteinExistence type="predicted"/>
<name>A0A0C3S4J1_PHLG1</name>
<gene>
    <name evidence="2" type="ORF">PHLGIDRAFT_168220</name>
</gene>
<keyword evidence="1" id="KW-1133">Transmembrane helix</keyword>
<sequence length="345" mass="38165">MSQHSYSTLIPAFYHAWKTGFYPDGLPLRRSYTGIVPLDLIFVAYGGFFGAAVDGNDEATHQFCLWFLPQLCTLLVFAYWEAGRARSGLIQSATLACILAQLLTAGAVLPYLLASHILNIPDTPKFLQPDAPNRARTIFMAVLFGYLAPSLALIFPPPGISLDGVQIISAIWQPFPLYILVIWYFLRAVDSSIMPKIKGDESRQVLVCMKRSYAACALLSAASHLAVFLPSLVTTDPSRSFANVFIPYWMHSYLPIDLPAEPIAAYRPCGRLLFWHDWLIMTVAAVVFFARSRAISQHASVQSSLKRWIAHMVLIAMGGGPGAAVAWAAMEREERIALVQEVKQA</sequence>
<organism evidence="2 3">
    <name type="scientific">Phlebiopsis gigantea (strain 11061_1 CR5-6)</name>
    <name type="common">White-rot fungus</name>
    <name type="synonym">Peniophora gigantea</name>
    <dbReference type="NCBI Taxonomy" id="745531"/>
    <lineage>
        <taxon>Eukaryota</taxon>
        <taxon>Fungi</taxon>
        <taxon>Dikarya</taxon>
        <taxon>Basidiomycota</taxon>
        <taxon>Agaricomycotina</taxon>
        <taxon>Agaricomycetes</taxon>
        <taxon>Polyporales</taxon>
        <taxon>Phanerochaetaceae</taxon>
        <taxon>Phlebiopsis</taxon>
    </lineage>
</organism>
<dbReference type="STRING" id="745531.A0A0C3S4J1"/>
<feature type="transmembrane region" description="Helical" evidence="1">
    <location>
        <begin position="63"/>
        <end position="80"/>
    </location>
</feature>
<evidence type="ECO:0000256" key="1">
    <source>
        <dbReference type="SAM" id="Phobius"/>
    </source>
</evidence>
<reference evidence="2 3" key="1">
    <citation type="journal article" date="2014" name="PLoS Genet.">
        <title>Analysis of the Phlebiopsis gigantea genome, transcriptome and secretome provides insight into its pioneer colonization strategies of wood.</title>
        <authorList>
            <person name="Hori C."/>
            <person name="Ishida T."/>
            <person name="Igarashi K."/>
            <person name="Samejima M."/>
            <person name="Suzuki H."/>
            <person name="Master E."/>
            <person name="Ferreira P."/>
            <person name="Ruiz-Duenas F.J."/>
            <person name="Held B."/>
            <person name="Canessa P."/>
            <person name="Larrondo L.F."/>
            <person name="Schmoll M."/>
            <person name="Druzhinina I.S."/>
            <person name="Kubicek C.P."/>
            <person name="Gaskell J.A."/>
            <person name="Kersten P."/>
            <person name="St John F."/>
            <person name="Glasner J."/>
            <person name="Sabat G."/>
            <person name="Splinter BonDurant S."/>
            <person name="Syed K."/>
            <person name="Yadav J."/>
            <person name="Mgbeahuruike A.C."/>
            <person name="Kovalchuk A."/>
            <person name="Asiegbu F.O."/>
            <person name="Lackner G."/>
            <person name="Hoffmeister D."/>
            <person name="Rencoret J."/>
            <person name="Gutierrez A."/>
            <person name="Sun H."/>
            <person name="Lindquist E."/>
            <person name="Barry K."/>
            <person name="Riley R."/>
            <person name="Grigoriev I.V."/>
            <person name="Henrissat B."/>
            <person name="Kues U."/>
            <person name="Berka R.M."/>
            <person name="Martinez A.T."/>
            <person name="Covert S.F."/>
            <person name="Blanchette R.A."/>
            <person name="Cullen D."/>
        </authorList>
    </citation>
    <scope>NUCLEOTIDE SEQUENCE [LARGE SCALE GENOMIC DNA]</scope>
    <source>
        <strain evidence="2 3">11061_1 CR5-6</strain>
    </source>
</reference>
<keyword evidence="3" id="KW-1185">Reference proteome</keyword>
<feature type="transmembrane region" description="Helical" evidence="1">
    <location>
        <begin position="32"/>
        <end position="51"/>
    </location>
</feature>
<feature type="transmembrane region" description="Helical" evidence="1">
    <location>
        <begin position="308"/>
        <end position="330"/>
    </location>
</feature>
<feature type="transmembrane region" description="Helical" evidence="1">
    <location>
        <begin position="167"/>
        <end position="186"/>
    </location>
</feature>
<keyword evidence="1" id="KW-0472">Membrane</keyword>
<dbReference type="OrthoDB" id="72269at2759"/>
<evidence type="ECO:0000313" key="3">
    <source>
        <dbReference type="Proteomes" id="UP000053257"/>
    </source>
</evidence>